<keyword evidence="3" id="KW-0804">Transcription</keyword>
<dbReference type="Pfam" id="PF16859">
    <property type="entry name" value="TetR_C_11"/>
    <property type="match status" value="1"/>
</dbReference>
<gene>
    <name evidence="6" type="ORF">HGA03_04675</name>
</gene>
<dbReference type="PANTHER" id="PTHR30055:SF148">
    <property type="entry name" value="TETR-FAMILY TRANSCRIPTIONAL REGULATOR"/>
    <property type="match status" value="1"/>
</dbReference>
<dbReference type="RefSeq" id="WP_168629077.1">
    <property type="nucleotide sequence ID" value="NZ_BONL01000002.1"/>
</dbReference>
<keyword evidence="1" id="KW-0805">Transcription regulation</keyword>
<evidence type="ECO:0000313" key="7">
    <source>
        <dbReference type="Proteomes" id="UP000581206"/>
    </source>
</evidence>
<dbReference type="InterPro" id="IPR050109">
    <property type="entry name" value="HTH-type_TetR-like_transc_reg"/>
</dbReference>
<dbReference type="Proteomes" id="UP000581206">
    <property type="component" value="Unassembled WGS sequence"/>
</dbReference>
<keyword evidence="2 4" id="KW-0238">DNA-binding</keyword>
<dbReference type="GO" id="GO:0000976">
    <property type="term" value="F:transcription cis-regulatory region binding"/>
    <property type="evidence" value="ECO:0007669"/>
    <property type="project" value="TreeGrafter"/>
</dbReference>
<dbReference type="SUPFAM" id="SSF48498">
    <property type="entry name" value="Tetracyclin repressor-like, C-terminal domain"/>
    <property type="match status" value="1"/>
</dbReference>
<evidence type="ECO:0000256" key="2">
    <source>
        <dbReference type="ARBA" id="ARBA00023125"/>
    </source>
</evidence>
<dbReference type="InterPro" id="IPR036271">
    <property type="entry name" value="Tet_transcr_reg_TetR-rel_C_sf"/>
</dbReference>
<dbReference type="InterPro" id="IPR001647">
    <property type="entry name" value="HTH_TetR"/>
</dbReference>
<dbReference type="SUPFAM" id="SSF46689">
    <property type="entry name" value="Homeodomain-like"/>
    <property type="match status" value="1"/>
</dbReference>
<dbReference type="PROSITE" id="PS50977">
    <property type="entry name" value="HTH_TETR_2"/>
    <property type="match status" value="1"/>
</dbReference>
<feature type="DNA-binding region" description="H-T-H motif" evidence="4">
    <location>
        <begin position="30"/>
        <end position="49"/>
    </location>
</feature>
<accession>A0A7X6QYB0</accession>
<proteinExistence type="predicted"/>
<dbReference type="Pfam" id="PF00440">
    <property type="entry name" value="TetR_N"/>
    <property type="match status" value="1"/>
</dbReference>
<dbReference type="InterPro" id="IPR011075">
    <property type="entry name" value="TetR_C"/>
</dbReference>
<keyword evidence="7" id="KW-1185">Reference proteome</keyword>
<dbReference type="Gene3D" id="1.10.10.60">
    <property type="entry name" value="Homeodomain-like"/>
    <property type="match status" value="1"/>
</dbReference>
<dbReference type="Gene3D" id="1.10.357.10">
    <property type="entry name" value="Tetracycline Repressor, domain 2"/>
    <property type="match status" value="1"/>
</dbReference>
<sequence>MVDPRVARSRARVLAATLELIAERGVAGVTIEAVALRCGVARTTVYRHWPDPPALVRDAFAATLAPPPVPDTGSLRGDLLALVDGLGRALAEGTAARLMTALIDAAQRDEGFAALHRAEAEARHRSVLEVLERGVRRGELDPGADLPALVDLLAGPVFYRWSTTGRAPDDAFVRLVVDSALREAGAGGSD</sequence>
<feature type="domain" description="HTH tetR-type" evidence="5">
    <location>
        <begin position="7"/>
        <end position="67"/>
    </location>
</feature>
<comment type="caution">
    <text evidence="6">The sequence shown here is derived from an EMBL/GenBank/DDBJ whole genome shotgun (WGS) entry which is preliminary data.</text>
</comment>
<dbReference type="EMBL" id="JAAXOX010000002">
    <property type="protein sequence ID" value="NKY21955.1"/>
    <property type="molecule type" value="Genomic_DNA"/>
</dbReference>
<dbReference type="InterPro" id="IPR009057">
    <property type="entry name" value="Homeodomain-like_sf"/>
</dbReference>
<dbReference type="AlphaFoldDB" id="A0A7X6QYB0"/>
<dbReference type="PRINTS" id="PR00455">
    <property type="entry name" value="HTHTETR"/>
</dbReference>
<protein>
    <submittedName>
        <fullName evidence="6">TetR/AcrR family transcriptional regulator</fullName>
    </submittedName>
</protein>
<organism evidence="6 7">
    <name type="scientific">Cellulomonas denverensis</name>
    <dbReference type="NCBI Taxonomy" id="264297"/>
    <lineage>
        <taxon>Bacteria</taxon>
        <taxon>Bacillati</taxon>
        <taxon>Actinomycetota</taxon>
        <taxon>Actinomycetes</taxon>
        <taxon>Micrococcales</taxon>
        <taxon>Cellulomonadaceae</taxon>
        <taxon>Cellulomonas</taxon>
    </lineage>
</organism>
<evidence type="ECO:0000256" key="4">
    <source>
        <dbReference type="PROSITE-ProRule" id="PRU00335"/>
    </source>
</evidence>
<reference evidence="6 7" key="1">
    <citation type="submission" date="2020-04" db="EMBL/GenBank/DDBJ databases">
        <title>MicrobeNet Type strains.</title>
        <authorList>
            <person name="Nicholson A.C."/>
        </authorList>
    </citation>
    <scope>NUCLEOTIDE SEQUENCE [LARGE SCALE GENOMIC DNA]</scope>
    <source>
        <strain evidence="6 7">ATCC BAA-788</strain>
    </source>
</reference>
<evidence type="ECO:0000256" key="1">
    <source>
        <dbReference type="ARBA" id="ARBA00023015"/>
    </source>
</evidence>
<dbReference type="PANTHER" id="PTHR30055">
    <property type="entry name" value="HTH-TYPE TRANSCRIPTIONAL REGULATOR RUTR"/>
    <property type="match status" value="1"/>
</dbReference>
<evidence type="ECO:0000259" key="5">
    <source>
        <dbReference type="PROSITE" id="PS50977"/>
    </source>
</evidence>
<dbReference type="GO" id="GO:0003700">
    <property type="term" value="F:DNA-binding transcription factor activity"/>
    <property type="evidence" value="ECO:0007669"/>
    <property type="project" value="TreeGrafter"/>
</dbReference>
<evidence type="ECO:0000256" key="3">
    <source>
        <dbReference type="ARBA" id="ARBA00023163"/>
    </source>
</evidence>
<name>A0A7X6QYB0_9CELL</name>
<evidence type="ECO:0000313" key="6">
    <source>
        <dbReference type="EMBL" id="NKY21955.1"/>
    </source>
</evidence>